<dbReference type="Proteomes" id="UP000000763">
    <property type="component" value="Chromosome 6"/>
</dbReference>
<reference evidence="2" key="1">
    <citation type="journal article" date="2005" name="Nature">
        <title>The map-based sequence of the rice genome.</title>
        <authorList>
            <consortium name="International rice genome sequencing project (IRGSP)"/>
            <person name="Matsumoto T."/>
            <person name="Wu J."/>
            <person name="Kanamori H."/>
            <person name="Katayose Y."/>
            <person name="Fujisawa M."/>
            <person name="Namiki N."/>
            <person name="Mizuno H."/>
            <person name="Yamamoto K."/>
            <person name="Antonio B.A."/>
            <person name="Baba T."/>
            <person name="Sakata K."/>
            <person name="Nagamura Y."/>
            <person name="Aoki H."/>
            <person name="Arikawa K."/>
            <person name="Arita K."/>
            <person name="Bito T."/>
            <person name="Chiden Y."/>
            <person name="Fujitsuka N."/>
            <person name="Fukunaka R."/>
            <person name="Hamada M."/>
            <person name="Harada C."/>
            <person name="Hayashi A."/>
            <person name="Hijishita S."/>
            <person name="Honda M."/>
            <person name="Hosokawa S."/>
            <person name="Ichikawa Y."/>
            <person name="Idonuma A."/>
            <person name="Iijima M."/>
            <person name="Ikeda M."/>
            <person name="Ikeno M."/>
            <person name="Ito K."/>
            <person name="Ito S."/>
            <person name="Ito T."/>
            <person name="Ito Y."/>
            <person name="Ito Y."/>
            <person name="Iwabuchi A."/>
            <person name="Kamiya K."/>
            <person name="Karasawa W."/>
            <person name="Kurita K."/>
            <person name="Katagiri S."/>
            <person name="Kikuta A."/>
            <person name="Kobayashi H."/>
            <person name="Kobayashi N."/>
            <person name="Machita K."/>
            <person name="Maehara T."/>
            <person name="Masukawa M."/>
            <person name="Mizubayashi T."/>
            <person name="Mukai Y."/>
            <person name="Nagasaki H."/>
            <person name="Nagata Y."/>
            <person name="Naito S."/>
            <person name="Nakashima M."/>
            <person name="Nakama Y."/>
            <person name="Nakamichi Y."/>
            <person name="Nakamura M."/>
            <person name="Meguro A."/>
            <person name="Negishi M."/>
            <person name="Ohta I."/>
            <person name="Ohta T."/>
            <person name="Okamoto M."/>
            <person name="Ono N."/>
            <person name="Saji S."/>
            <person name="Sakaguchi M."/>
            <person name="Sakai K."/>
            <person name="Shibata M."/>
            <person name="Shimokawa T."/>
            <person name="Song J."/>
            <person name="Takazaki Y."/>
            <person name="Terasawa K."/>
            <person name="Tsugane M."/>
            <person name="Tsuji K."/>
            <person name="Ueda S."/>
            <person name="Waki K."/>
            <person name="Yamagata H."/>
            <person name="Yamamoto M."/>
            <person name="Yamamoto S."/>
            <person name="Yamane H."/>
            <person name="Yoshiki S."/>
            <person name="Yoshihara R."/>
            <person name="Yukawa K."/>
            <person name="Zhong H."/>
            <person name="Yano M."/>
            <person name="Yuan Q."/>
            <person name="Ouyang S."/>
            <person name="Liu J."/>
            <person name="Jones K.M."/>
            <person name="Gansberger K."/>
            <person name="Moffat K."/>
            <person name="Hill J."/>
            <person name="Bera J."/>
            <person name="Fadrosh D."/>
            <person name="Jin S."/>
            <person name="Johri S."/>
            <person name="Kim M."/>
            <person name="Overton L."/>
            <person name="Reardon M."/>
            <person name="Tsitrin T."/>
            <person name="Vuong H."/>
            <person name="Weaver B."/>
            <person name="Ciecko A."/>
            <person name="Tallon L."/>
            <person name="Jackson J."/>
            <person name="Pai G."/>
            <person name="Aken S.V."/>
            <person name="Utterback T."/>
            <person name="Reidmuller S."/>
            <person name="Feldblyum T."/>
            <person name="Hsiao J."/>
            <person name="Zismann V."/>
            <person name="Iobst S."/>
            <person name="de Vazeille A.R."/>
            <person name="Buell C.R."/>
            <person name="Ying K."/>
            <person name="Li Y."/>
            <person name="Lu T."/>
            <person name="Huang Y."/>
            <person name="Zhao Q."/>
            <person name="Feng Q."/>
            <person name="Zhang L."/>
            <person name="Zhu J."/>
            <person name="Weng Q."/>
            <person name="Mu J."/>
            <person name="Lu Y."/>
            <person name="Fan D."/>
            <person name="Liu Y."/>
            <person name="Guan J."/>
            <person name="Zhang Y."/>
            <person name="Yu S."/>
            <person name="Liu X."/>
            <person name="Zhang Y."/>
            <person name="Hong G."/>
            <person name="Han B."/>
            <person name="Choisne N."/>
            <person name="Demange N."/>
            <person name="Orjeda G."/>
            <person name="Samain S."/>
            <person name="Cattolico L."/>
            <person name="Pelletier E."/>
            <person name="Couloux A."/>
            <person name="Segurens B."/>
            <person name="Wincker P."/>
            <person name="D'Hont A."/>
            <person name="Scarpelli C."/>
            <person name="Weissenbach J."/>
            <person name="Salanoubat M."/>
            <person name="Quetier F."/>
            <person name="Yu Y."/>
            <person name="Kim H.R."/>
            <person name="Rambo T."/>
            <person name="Currie J."/>
            <person name="Collura K."/>
            <person name="Luo M."/>
            <person name="Yang T."/>
            <person name="Ammiraju J.S.S."/>
            <person name="Engler F."/>
            <person name="Soderlund C."/>
            <person name="Wing R.A."/>
            <person name="Palmer L.E."/>
            <person name="de la Bastide M."/>
            <person name="Spiegel L."/>
            <person name="Nascimento L."/>
            <person name="Zutavern T."/>
            <person name="O'Shaughnessy A."/>
            <person name="Dike S."/>
            <person name="Dedhia N."/>
            <person name="Preston R."/>
            <person name="Balija V."/>
            <person name="McCombie W.R."/>
            <person name="Chow T."/>
            <person name="Chen H."/>
            <person name="Chung M."/>
            <person name="Chen C."/>
            <person name="Shaw J."/>
            <person name="Wu H."/>
            <person name="Hsiao K."/>
            <person name="Chao Y."/>
            <person name="Chu M."/>
            <person name="Cheng C."/>
            <person name="Hour A."/>
            <person name="Lee P."/>
            <person name="Lin S."/>
            <person name="Lin Y."/>
            <person name="Liou J."/>
            <person name="Liu S."/>
            <person name="Hsing Y."/>
            <person name="Raghuvanshi S."/>
            <person name="Mohanty A."/>
            <person name="Bharti A.K."/>
            <person name="Gaur A."/>
            <person name="Gupta V."/>
            <person name="Kumar D."/>
            <person name="Ravi V."/>
            <person name="Vij S."/>
            <person name="Kapur A."/>
            <person name="Khurana P."/>
            <person name="Khurana P."/>
            <person name="Khurana J.P."/>
            <person name="Tyagi A.K."/>
            <person name="Gaikwad K."/>
            <person name="Singh A."/>
            <person name="Dalal V."/>
            <person name="Srivastava S."/>
            <person name="Dixit A."/>
            <person name="Pal A.K."/>
            <person name="Ghazi I.A."/>
            <person name="Yadav M."/>
            <person name="Pandit A."/>
            <person name="Bhargava A."/>
            <person name="Sureshbabu K."/>
            <person name="Batra K."/>
            <person name="Sharma T.R."/>
            <person name="Mohapatra T."/>
            <person name="Singh N.K."/>
            <person name="Messing J."/>
            <person name="Nelson A.B."/>
            <person name="Fuks G."/>
            <person name="Kavchok S."/>
            <person name="Keizer G."/>
            <person name="Linton E."/>
            <person name="Llaca V."/>
            <person name="Song R."/>
            <person name="Tanyolac B."/>
            <person name="Young S."/>
            <person name="Ho-Il K."/>
            <person name="Hahn J.H."/>
            <person name="Sangsakoo G."/>
            <person name="Vanavichit A."/>
            <person name="de Mattos Luiz.A.T."/>
            <person name="Zimmer P.D."/>
            <person name="Malone G."/>
            <person name="Dellagostin O."/>
            <person name="de Oliveira A.C."/>
            <person name="Bevan M."/>
            <person name="Bancroft I."/>
            <person name="Minx P."/>
            <person name="Cordum H."/>
            <person name="Wilson R."/>
            <person name="Cheng Z."/>
            <person name="Jin W."/>
            <person name="Jiang J."/>
            <person name="Leong S.A."/>
            <person name="Iwama H."/>
            <person name="Gojobori T."/>
            <person name="Itoh T."/>
            <person name="Niimura Y."/>
            <person name="Fujii Y."/>
            <person name="Habara T."/>
            <person name="Sakai H."/>
            <person name="Sato Y."/>
            <person name="Wilson G."/>
            <person name="Kumar K."/>
            <person name="McCouch S."/>
            <person name="Juretic N."/>
            <person name="Hoen D."/>
            <person name="Wright S."/>
            <person name="Bruskiewich R."/>
            <person name="Bureau T."/>
            <person name="Miyao A."/>
            <person name="Hirochika H."/>
            <person name="Nishikawa T."/>
            <person name="Kadowaki K."/>
            <person name="Sugiura M."/>
            <person name="Burr B."/>
            <person name="Sasaki T."/>
        </authorList>
    </citation>
    <scope>NUCLEOTIDE SEQUENCE [LARGE SCALE GENOMIC DNA]</scope>
    <source>
        <strain evidence="2">cv. Nipponbare</strain>
    </source>
</reference>
<evidence type="ECO:0000313" key="1">
    <source>
        <dbReference type="EMBL" id="BAD36484.1"/>
    </source>
</evidence>
<evidence type="ECO:0000313" key="2">
    <source>
        <dbReference type="Proteomes" id="UP000000763"/>
    </source>
</evidence>
<dbReference type="EMBL" id="AP005910">
    <property type="protein sequence ID" value="BAD36484.1"/>
    <property type="molecule type" value="Genomic_DNA"/>
</dbReference>
<gene>
    <name evidence="1" type="primary">OSJNBa0034G14.17</name>
</gene>
<name>Q69KS5_ORYSJ</name>
<reference evidence="2" key="2">
    <citation type="journal article" date="2008" name="Nucleic Acids Res.">
        <title>The rice annotation project database (RAP-DB): 2008 update.</title>
        <authorList>
            <consortium name="The rice annotation project (RAP)"/>
        </authorList>
    </citation>
    <scope>GENOME REANNOTATION</scope>
    <source>
        <strain evidence="2">cv. Nipponbare</strain>
    </source>
</reference>
<organism evidence="1 2">
    <name type="scientific">Oryza sativa subsp. japonica</name>
    <name type="common">Rice</name>
    <dbReference type="NCBI Taxonomy" id="39947"/>
    <lineage>
        <taxon>Eukaryota</taxon>
        <taxon>Viridiplantae</taxon>
        <taxon>Streptophyta</taxon>
        <taxon>Embryophyta</taxon>
        <taxon>Tracheophyta</taxon>
        <taxon>Spermatophyta</taxon>
        <taxon>Magnoliopsida</taxon>
        <taxon>Liliopsida</taxon>
        <taxon>Poales</taxon>
        <taxon>Poaceae</taxon>
        <taxon>BOP clade</taxon>
        <taxon>Oryzoideae</taxon>
        <taxon>Oryzeae</taxon>
        <taxon>Oryzinae</taxon>
        <taxon>Oryza</taxon>
        <taxon>Oryza sativa</taxon>
    </lineage>
</organism>
<proteinExistence type="predicted"/>
<protein>
    <submittedName>
        <fullName evidence="1">Uncharacterized protein</fullName>
    </submittedName>
</protein>
<accession>Q69KS5</accession>
<dbReference type="AlphaFoldDB" id="Q69KS5"/>
<sequence length="147" mass="15871">MEPTLVANLLTYWEVFLVTEFGMPTLCLPPIATYWSHASFKTDLMANQSVVSLTTAGSSKATCFQVNLRARQESGVTVLAASRSLSHFLIFDLLFATTDPMAPRKPTKARATGEDPGSLGAGWSCYLGMSLVKESDLAKLILTGAHL</sequence>